<proteinExistence type="inferred from homology"/>
<organism evidence="10">
    <name type="scientific">Schlesneria paludicola</name>
    <dbReference type="NCBI Taxonomy" id="360056"/>
    <lineage>
        <taxon>Bacteria</taxon>
        <taxon>Pseudomonadati</taxon>
        <taxon>Planctomycetota</taxon>
        <taxon>Planctomycetia</taxon>
        <taxon>Planctomycetales</taxon>
        <taxon>Planctomycetaceae</taxon>
        <taxon>Schlesneria</taxon>
    </lineage>
</organism>
<evidence type="ECO:0000256" key="2">
    <source>
        <dbReference type="ARBA" id="ARBA00005801"/>
    </source>
</evidence>
<feature type="domain" description="Prepilin peptidase A24 N-terminal" evidence="9">
    <location>
        <begin position="17"/>
        <end position="106"/>
    </location>
</feature>
<comment type="similarity">
    <text evidence="2">Belongs to the peptidase A24 family.</text>
</comment>
<comment type="subcellular location">
    <subcellularLocation>
        <location evidence="1">Cell membrane</location>
        <topology evidence="1">Multi-pass membrane protein</topology>
    </subcellularLocation>
</comment>
<dbReference type="AlphaFoldDB" id="A0A7C4QS52"/>
<protein>
    <submittedName>
        <fullName evidence="10">Prepilin peptidase</fullName>
    </submittedName>
</protein>
<reference evidence="10" key="1">
    <citation type="journal article" date="2020" name="mSystems">
        <title>Genome- and Community-Level Interaction Insights into Carbon Utilization and Element Cycling Functions of Hydrothermarchaeota in Hydrothermal Sediment.</title>
        <authorList>
            <person name="Zhou Z."/>
            <person name="Liu Y."/>
            <person name="Xu W."/>
            <person name="Pan J."/>
            <person name="Luo Z.H."/>
            <person name="Li M."/>
        </authorList>
    </citation>
    <scope>NUCLEOTIDE SEQUENCE [LARGE SCALE GENOMIC DNA]</scope>
    <source>
        <strain evidence="10">SpSt-508</strain>
    </source>
</reference>
<dbReference type="PANTHER" id="PTHR30487:SF0">
    <property type="entry name" value="PREPILIN LEADER PEPTIDASE_N-METHYLTRANSFERASE-RELATED"/>
    <property type="match status" value="1"/>
</dbReference>
<feature type="domain" description="Prepilin type IV endopeptidase peptidase" evidence="8">
    <location>
        <begin position="237"/>
        <end position="302"/>
    </location>
</feature>
<dbReference type="Pfam" id="PF01478">
    <property type="entry name" value="Peptidase_A24"/>
    <property type="match status" value="1"/>
</dbReference>
<evidence type="ECO:0000256" key="1">
    <source>
        <dbReference type="ARBA" id="ARBA00004651"/>
    </source>
</evidence>
<feature type="transmembrane region" description="Helical" evidence="7">
    <location>
        <begin position="291"/>
        <end position="316"/>
    </location>
</feature>
<comment type="caution">
    <text evidence="10">The sequence shown here is derived from an EMBL/GenBank/DDBJ whole genome shotgun (WGS) entry which is preliminary data.</text>
</comment>
<dbReference type="PANTHER" id="PTHR30487">
    <property type="entry name" value="TYPE 4 PREPILIN-LIKE PROTEINS LEADER PEPTIDE-PROCESSING ENZYME"/>
    <property type="match status" value="1"/>
</dbReference>
<keyword evidence="6 7" id="KW-0472">Membrane</keyword>
<evidence type="ECO:0000256" key="3">
    <source>
        <dbReference type="ARBA" id="ARBA00022475"/>
    </source>
</evidence>
<feature type="transmembrane region" description="Helical" evidence="7">
    <location>
        <begin position="12"/>
        <end position="30"/>
    </location>
</feature>
<feature type="transmembrane region" description="Helical" evidence="7">
    <location>
        <begin position="87"/>
        <end position="107"/>
    </location>
</feature>
<evidence type="ECO:0000313" key="10">
    <source>
        <dbReference type="EMBL" id="HGT40028.1"/>
    </source>
</evidence>
<evidence type="ECO:0000256" key="6">
    <source>
        <dbReference type="ARBA" id="ARBA00023136"/>
    </source>
</evidence>
<gene>
    <name evidence="10" type="ORF">ENS64_12325</name>
</gene>
<accession>A0A7C4QS52</accession>
<feature type="transmembrane region" description="Helical" evidence="7">
    <location>
        <begin position="328"/>
        <end position="345"/>
    </location>
</feature>
<dbReference type="InterPro" id="IPR000045">
    <property type="entry name" value="Prepilin_IV_endopep_pep"/>
</dbReference>
<feature type="transmembrane region" description="Helical" evidence="7">
    <location>
        <begin position="267"/>
        <end position="285"/>
    </location>
</feature>
<evidence type="ECO:0000259" key="9">
    <source>
        <dbReference type="Pfam" id="PF06750"/>
    </source>
</evidence>
<dbReference type="EMBL" id="DSVQ01000016">
    <property type="protein sequence ID" value="HGT40028.1"/>
    <property type="molecule type" value="Genomic_DNA"/>
</dbReference>
<dbReference type="Pfam" id="PF06750">
    <property type="entry name" value="A24_N_bact"/>
    <property type="match status" value="1"/>
</dbReference>
<dbReference type="Gene3D" id="1.20.120.1220">
    <property type="match status" value="1"/>
</dbReference>
<evidence type="ECO:0000259" key="8">
    <source>
        <dbReference type="Pfam" id="PF01478"/>
    </source>
</evidence>
<name>A0A7C4QS52_9PLAN</name>
<dbReference type="InterPro" id="IPR050882">
    <property type="entry name" value="Prepilin_peptidase/N-MTase"/>
</dbReference>
<dbReference type="InterPro" id="IPR010627">
    <property type="entry name" value="Prepilin_pept_A24_N"/>
</dbReference>
<feature type="transmembrane region" description="Helical" evidence="7">
    <location>
        <begin position="174"/>
        <end position="198"/>
    </location>
</feature>
<dbReference type="GO" id="GO:0004190">
    <property type="term" value="F:aspartic-type endopeptidase activity"/>
    <property type="evidence" value="ECO:0007669"/>
    <property type="project" value="InterPro"/>
</dbReference>
<evidence type="ECO:0000256" key="7">
    <source>
        <dbReference type="SAM" id="Phobius"/>
    </source>
</evidence>
<evidence type="ECO:0000256" key="5">
    <source>
        <dbReference type="ARBA" id="ARBA00022989"/>
    </source>
</evidence>
<keyword evidence="3" id="KW-1003">Cell membrane</keyword>
<keyword evidence="4 7" id="KW-0812">Transmembrane</keyword>
<dbReference type="GO" id="GO:0005886">
    <property type="term" value="C:plasma membrane"/>
    <property type="evidence" value="ECO:0007669"/>
    <property type="project" value="UniProtKB-SubCell"/>
</dbReference>
<keyword evidence="5 7" id="KW-1133">Transmembrane helix</keyword>
<sequence>MILWDLPPAYMYVVLFVLGTITGSFLNVCVHRFPRQESVLGAWRHVLHPPSMCPFCRTSIAARDNIPILGWLLLRGRCRTCRHRIPLRYPAVELLNGLLFIGLYWAMVPIDFADTVQHSCVYSPLGPWAAWQYRSHRAASYWLHLQYLYFLVLVEALLVASLIDLDLRIIPDSVTLPAMTVGILGSLTGRFWLVPVWFQSASWMNMLWTFLGNRPPAPAWWTASTPAWTQHWPMAHGLSVSLAGVLVGGGIIWFVRIAGGWVFRREAMGFGDVVLMATIGSFLGWQATVLVFFLAPVCALAIVAVGLLANTVRYLLGYASTVVRPREIPFGPFLSMAAVWVLVSWKSMAAATSSFFGLGPLVPAIAVLMGGTLVAVLWAVQGVKWMLGIPLDEPLTEGEWTSADQLAFFANKDLTDGVGPLHRAEWPGVAAGRGEHGRRLWRGS</sequence>
<feature type="transmembrane region" description="Helical" evidence="7">
    <location>
        <begin position="147"/>
        <end position="167"/>
    </location>
</feature>
<evidence type="ECO:0000256" key="4">
    <source>
        <dbReference type="ARBA" id="ARBA00022692"/>
    </source>
</evidence>
<feature type="transmembrane region" description="Helical" evidence="7">
    <location>
        <begin position="357"/>
        <end position="380"/>
    </location>
</feature>
<dbReference type="GO" id="GO:0006465">
    <property type="term" value="P:signal peptide processing"/>
    <property type="evidence" value="ECO:0007669"/>
    <property type="project" value="TreeGrafter"/>
</dbReference>
<feature type="transmembrane region" description="Helical" evidence="7">
    <location>
        <begin position="234"/>
        <end position="255"/>
    </location>
</feature>